<keyword evidence="2 6" id="KW-0732">Signal</keyword>
<evidence type="ECO:0000256" key="1">
    <source>
        <dbReference type="ARBA" id="ARBA00004442"/>
    </source>
</evidence>
<dbReference type="CDD" id="cd01347">
    <property type="entry name" value="ligand_gated_channel"/>
    <property type="match status" value="1"/>
</dbReference>
<comment type="caution">
    <text evidence="8">The sequence shown here is derived from an EMBL/GenBank/DDBJ whole genome shotgun (WGS) entry which is preliminary data.</text>
</comment>
<reference evidence="8 9" key="1">
    <citation type="submission" date="2017-10" db="EMBL/GenBank/DDBJ databases">
        <title>Whole genome sequencing of members of genus Pseudoxanthomonas.</title>
        <authorList>
            <person name="Kumar S."/>
            <person name="Bansal K."/>
            <person name="Kaur A."/>
            <person name="Patil P."/>
            <person name="Sharma S."/>
            <person name="Patil P.B."/>
        </authorList>
    </citation>
    <scope>NUCLEOTIDE SEQUENCE [LARGE SCALE GENOMIC DNA]</scope>
    <source>
        <strain evidence="8 9">DSM 17109</strain>
    </source>
</reference>
<sequence length="948" mass="103017">MEDPGDRVVRRTRFIAYNVLGEGNMHFKRNLLSAALASAIALTATGVQAQTATTATDTAPANDATELDTVVVTGIRRGIESAISVKRESTSIVEAVSAEDIGKLPDVSIGESIGRLPGLAAQRVAGRAQVISVRGLSPDFSTTTLNGREMVSTGDNRSVEFDQYPSELVAGVTVYKTPDAGLIGQGLSGTIDMQTVRPLSFDAPVGTVGVRGQRNSLGAAADSSAYGERINASYITQNAARTFGFSIGYSHTTTPIQENQVGLYEPWQAIGDNWRPGVPSGTFYSDGIKALRRTGETKRDGVMATLQFRPSNAWTSTLDLFHSEAEQVDTANQFEVHIGDYNGTNDPDKIRLTVTNPSINGNNTFTGGTVGNVYPLVRGMYNKREDEINAFGWNNEFTAGQARIIADIGWSRAKRDELNLENNTQLLPSPQQFDTLQLQLRNSGFSQINPGRDYSDPSSLYLSNTIYGSGYGKVPNVVDELRTGKLAASFPAPAFLSWMSDIDVGLNYADREKNKRQPEGNINLGAQGVTAIASDLQYRPVDLSFAGVGYIPSWNVPAAVARYMIFQPNADADYLVAKSWDVREKTTTAYLRGNINTDWGNVSVRGNAGVQVQRVDQSSDAIRLSGGGDPQPIHMGKTFTDVLPSMNLAFGFDNDQTLRVALAKQVARPRVDQLRASLEVSASDGPDQDNGLRNSFASGGNPLLDPWRAYAFDVSYEKYFGTKAYVAAAYFYKDLRNYIYTQTDPFYDLSAYTPDIPPSTNNPGIGVDPIGSYTRPVNGEGGTLQGLELTASLPFDMFSEALQGFGVIASATFNDSNIQIRDPESASSVGAGDIDLPGLSKRVYNLTVYFEKNGFEARVNQRRRSDFIGEIGNFNGNRTLRYVVGENITDAQVSYSFPEGHALSGLSVLLQASNLTDEAYQTYAGTKDRPLEYVEWGRSYLLGVSYKF</sequence>
<comment type="subcellular location">
    <subcellularLocation>
        <location evidence="1">Cell outer membrane</location>
    </subcellularLocation>
</comment>
<dbReference type="InterPro" id="IPR010104">
    <property type="entry name" value="TonB_rcpt_bac"/>
</dbReference>
<name>A0ABQ6ZE67_9GAMM</name>
<dbReference type="PROSITE" id="PS01156">
    <property type="entry name" value="TONB_DEPENDENT_REC_2"/>
    <property type="match status" value="1"/>
</dbReference>
<protein>
    <submittedName>
        <fullName evidence="8">TonB-dependent receptor</fullName>
    </submittedName>
</protein>
<dbReference type="InterPro" id="IPR037066">
    <property type="entry name" value="Plug_dom_sf"/>
</dbReference>
<keyword evidence="8" id="KW-0675">Receptor</keyword>
<feature type="signal peptide" evidence="6">
    <location>
        <begin position="1"/>
        <end position="49"/>
    </location>
</feature>
<feature type="domain" description="TonB-dependent receptor plug" evidence="7">
    <location>
        <begin position="86"/>
        <end position="189"/>
    </location>
</feature>
<evidence type="ECO:0000313" key="8">
    <source>
        <dbReference type="EMBL" id="KAF1723667.1"/>
    </source>
</evidence>
<evidence type="ECO:0000256" key="2">
    <source>
        <dbReference type="ARBA" id="ARBA00022729"/>
    </source>
</evidence>
<evidence type="ECO:0000256" key="5">
    <source>
        <dbReference type="ARBA" id="ARBA00023237"/>
    </source>
</evidence>
<dbReference type="PANTHER" id="PTHR40980:SF3">
    <property type="entry name" value="TONB-DEPENDENT RECEPTOR-LIKE BETA-BARREL DOMAIN-CONTAINING PROTEIN"/>
    <property type="match status" value="1"/>
</dbReference>
<dbReference type="InterPro" id="IPR012910">
    <property type="entry name" value="Plug_dom"/>
</dbReference>
<accession>A0ABQ6ZE67</accession>
<dbReference type="Gene3D" id="2.40.170.20">
    <property type="entry name" value="TonB-dependent receptor, beta-barrel domain"/>
    <property type="match status" value="1"/>
</dbReference>
<evidence type="ECO:0000313" key="9">
    <source>
        <dbReference type="Proteomes" id="UP000781710"/>
    </source>
</evidence>
<evidence type="ECO:0000259" key="7">
    <source>
        <dbReference type="Pfam" id="PF07715"/>
    </source>
</evidence>
<keyword evidence="3" id="KW-0798">TonB box</keyword>
<organism evidence="8 9">
    <name type="scientific">Pseudoxanthomonas japonensis</name>
    <dbReference type="NCBI Taxonomy" id="69284"/>
    <lineage>
        <taxon>Bacteria</taxon>
        <taxon>Pseudomonadati</taxon>
        <taxon>Pseudomonadota</taxon>
        <taxon>Gammaproteobacteria</taxon>
        <taxon>Lysobacterales</taxon>
        <taxon>Lysobacteraceae</taxon>
        <taxon>Pseudoxanthomonas</taxon>
    </lineage>
</organism>
<proteinExistence type="predicted"/>
<dbReference type="SUPFAM" id="SSF56935">
    <property type="entry name" value="Porins"/>
    <property type="match status" value="1"/>
</dbReference>
<dbReference type="Proteomes" id="UP000781710">
    <property type="component" value="Unassembled WGS sequence"/>
</dbReference>
<keyword evidence="9" id="KW-1185">Reference proteome</keyword>
<dbReference type="PANTHER" id="PTHR40980">
    <property type="entry name" value="PLUG DOMAIN-CONTAINING PROTEIN"/>
    <property type="match status" value="1"/>
</dbReference>
<evidence type="ECO:0000256" key="6">
    <source>
        <dbReference type="SAM" id="SignalP"/>
    </source>
</evidence>
<dbReference type="Gene3D" id="2.170.130.10">
    <property type="entry name" value="TonB-dependent receptor, plug domain"/>
    <property type="match status" value="1"/>
</dbReference>
<dbReference type="Pfam" id="PF07715">
    <property type="entry name" value="Plug"/>
    <property type="match status" value="1"/>
</dbReference>
<keyword evidence="5" id="KW-0998">Cell outer membrane</keyword>
<dbReference type="EMBL" id="PDWW01000025">
    <property type="protein sequence ID" value="KAF1723667.1"/>
    <property type="molecule type" value="Genomic_DNA"/>
</dbReference>
<evidence type="ECO:0000256" key="3">
    <source>
        <dbReference type="ARBA" id="ARBA00023077"/>
    </source>
</evidence>
<gene>
    <name evidence="8" type="ORF">CSC78_15325</name>
</gene>
<dbReference type="InterPro" id="IPR036942">
    <property type="entry name" value="Beta-barrel_TonB_sf"/>
</dbReference>
<feature type="chain" id="PRO_5045592157" evidence="6">
    <location>
        <begin position="50"/>
        <end position="948"/>
    </location>
</feature>
<keyword evidence="4" id="KW-0472">Membrane</keyword>
<dbReference type="InterPro" id="IPR010917">
    <property type="entry name" value="TonB_rcpt_CS"/>
</dbReference>
<dbReference type="NCBIfam" id="TIGR01782">
    <property type="entry name" value="TonB-Xanth-Caul"/>
    <property type="match status" value="1"/>
</dbReference>
<evidence type="ECO:0000256" key="4">
    <source>
        <dbReference type="ARBA" id="ARBA00023136"/>
    </source>
</evidence>